<name>A0A0B5DNV5_9RHOB</name>
<dbReference type="RefSeq" id="WP_043868066.1">
    <property type="nucleotide sequence ID" value="NZ_CP004393.1"/>
</dbReference>
<evidence type="ECO:0000313" key="9">
    <source>
        <dbReference type="EMBL" id="AJE44899.1"/>
    </source>
</evidence>
<dbReference type="SUPFAM" id="SSF56935">
    <property type="entry name" value="Porins"/>
    <property type="match status" value="1"/>
</dbReference>
<sequence length="376" mass="39558">MKTFTNTLAGAGFCLAGFALSPAWATNGTQLTGYGSKAQGMAGVSLAFPQDALAASNNPAGMAFVGHRLDLNAQFIMLRMEGTFGGFDNEGTGFAPVPEIGYNRPLGDQWTIGVSTASGGGAAKYDDQLYTGGPDETKGLYTSTIILPTVTYKPAPDLAFGASLAVGVHVLDLDNLPGVGDHGLEAAAGVGLRAGVLWKPTDTVSVGAMYGSKIDMGELSGYSEDILAPVDGKIDLPEQWGIGVAVELSDRLTLAGDYLRINWSDTQFSDLFGFRSQNVYRVGLSYELRSDLTLRGGVAVADRHFDTDFVNNLPLLPAIDANVVSAGFTKDLGNGRELTGGIEYDFDSRAIGTGPSDGAEMDTDFLIVSIGYGWRF</sequence>
<proteinExistence type="inferred from homology"/>
<evidence type="ECO:0000256" key="2">
    <source>
        <dbReference type="ARBA" id="ARBA00008163"/>
    </source>
</evidence>
<evidence type="ECO:0000256" key="8">
    <source>
        <dbReference type="SAM" id="SignalP"/>
    </source>
</evidence>
<evidence type="ECO:0000313" key="10">
    <source>
        <dbReference type="Proteomes" id="UP000031521"/>
    </source>
</evidence>
<keyword evidence="5 8" id="KW-0732">Signal</keyword>
<dbReference type="Proteomes" id="UP000031521">
    <property type="component" value="Chromosome"/>
</dbReference>
<dbReference type="EMBL" id="CP004393">
    <property type="protein sequence ID" value="AJE44899.1"/>
    <property type="molecule type" value="Genomic_DNA"/>
</dbReference>
<dbReference type="GO" id="GO:0015483">
    <property type="term" value="F:long-chain fatty acid transporting porin activity"/>
    <property type="evidence" value="ECO:0007669"/>
    <property type="project" value="TreeGrafter"/>
</dbReference>
<dbReference type="KEGG" id="cid:P73_0184"/>
<evidence type="ECO:0000256" key="7">
    <source>
        <dbReference type="ARBA" id="ARBA00023237"/>
    </source>
</evidence>
<accession>A0A0B5DNV5</accession>
<keyword evidence="4" id="KW-0812">Transmembrane</keyword>
<dbReference type="InterPro" id="IPR005017">
    <property type="entry name" value="OMPP1/FadL/TodX"/>
</dbReference>
<comment type="subcellular location">
    <subcellularLocation>
        <location evidence="1">Cell outer membrane</location>
        <topology evidence="1">Multi-pass membrane protein</topology>
    </subcellularLocation>
</comment>
<dbReference type="STRING" id="1208324.P73_0184"/>
<dbReference type="HOGENOM" id="CLU_035981_1_0_5"/>
<dbReference type="Gene3D" id="2.40.160.60">
    <property type="entry name" value="Outer membrane protein transport protein (OMPP1/FadL/TodX)"/>
    <property type="match status" value="1"/>
</dbReference>
<keyword evidence="3" id="KW-1134">Transmembrane beta strand</keyword>
<dbReference type="PANTHER" id="PTHR35093:SF8">
    <property type="entry name" value="OUTER MEMBRANE PROTEIN NMB0088-RELATED"/>
    <property type="match status" value="1"/>
</dbReference>
<evidence type="ECO:0000256" key="3">
    <source>
        <dbReference type="ARBA" id="ARBA00022452"/>
    </source>
</evidence>
<dbReference type="OrthoDB" id="9922at2"/>
<keyword evidence="10" id="KW-1185">Reference proteome</keyword>
<keyword evidence="6" id="KW-0472">Membrane</keyword>
<evidence type="ECO:0000256" key="6">
    <source>
        <dbReference type="ARBA" id="ARBA00023136"/>
    </source>
</evidence>
<dbReference type="AlphaFoldDB" id="A0A0B5DNV5"/>
<evidence type="ECO:0000256" key="1">
    <source>
        <dbReference type="ARBA" id="ARBA00004571"/>
    </source>
</evidence>
<keyword evidence="7" id="KW-0998">Cell outer membrane</keyword>
<protein>
    <submittedName>
        <fullName evidence="9">Putative fatty acid/hydrocarbon transporter</fullName>
    </submittedName>
</protein>
<gene>
    <name evidence="9" type="ORF">P73_0184</name>
</gene>
<comment type="similarity">
    <text evidence="2">Belongs to the OmpP1/FadL family.</text>
</comment>
<dbReference type="GO" id="GO:0009279">
    <property type="term" value="C:cell outer membrane"/>
    <property type="evidence" value="ECO:0007669"/>
    <property type="project" value="UniProtKB-SubCell"/>
</dbReference>
<reference evidence="9 10" key="1">
    <citation type="journal article" date="2014" name="Int. J. Syst. Evol. Microbiol.">
        <title>Celeribacter indicus sp. nov., a polycyclic aromatic hydrocarbon-degrading bacterium from deep-sea sediment and reclassification of Huaishuia halophila as Celeribacter halophilus comb. nov.</title>
        <authorList>
            <person name="Lai Q."/>
            <person name="Cao J."/>
            <person name="Yuan J."/>
            <person name="Li F."/>
            <person name="Shao Z."/>
        </authorList>
    </citation>
    <scope>NUCLEOTIDE SEQUENCE [LARGE SCALE GENOMIC DNA]</scope>
    <source>
        <strain evidence="9">P73</strain>
    </source>
</reference>
<dbReference type="Pfam" id="PF03349">
    <property type="entry name" value="Toluene_X"/>
    <property type="match status" value="1"/>
</dbReference>
<organism evidence="9 10">
    <name type="scientific">Celeribacter indicus</name>
    <dbReference type="NCBI Taxonomy" id="1208324"/>
    <lineage>
        <taxon>Bacteria</taxon>
        <taxon>Pseudomonadati</taxon>
        <taxon>Pseudomonadota</taxon>
        <taxon>Alphaproteobacteria</taxon>
        <taxon>Rhodobacterales</taxon>
        <taxon>Roseobacteraceae</taxon>
        <taxon>Celeribacter</taxon>
    </lineage>
</organism>
<feature type="chain" id="PRO_5002101531" evidence="8">
    <location>
        <begin position="26"/>
        <end position="376"/>
    </location>
</feature>
<dbReference type="PANTHER" id="PTHR35093">
    <property type="entry name" value="OUTER MEMBRANE PROTEIN NMB0088-RELATED"/>
    <property type="match status" value="1"/>
</dbReference>
<feature type="signal peptide" evidence="8">
    <location>
        <begin position="1"/>
        <end position="25"/>
    </location>
</feature>
<evidence type="ECO:0000256" key="5">
    <source>
        <dbReference type="ARBA" id="ARBA00022729"/>
    </source>
</evidence>
<evidence type="ECO:0000256" key="4">
    <source>
        <dbReference type="ARBA" id="ARBA00022692"/>
    </source>
</evidence>